<evidence type="ECO:0000313" key="7">
    <source>
        <dbReference type="Proteomes" id="UP000193144"/>
    </source>
</evidence>
<dbReference type="Proteomes" id="UP000193144">
    <property type="component" value="Unassembled WGS sequence"/>
</dbReference>
<dbReference type="Pfam" id="PF04828">
    <property type="entry name" value="GFA"/>
    <property type="match status" value="1"/>
</dbReference>
<sequence>MTTQEGGCMCGNVRYSVEGEPVMKALCHCADCRKITGSTYSTNGIYKEDGFKVLSGKTKTYAKAADGGNTITSHFCPDCGSTMWREGKTFEGLKIVGTLDDPKALEGLKPSVELYAPTRPQWVSAVSDAQQVDGMPS</sequence>
<evidence type="ECO:0000256" key="4">
    <source>
        <dbReference type="ARBA" id="ARBA00023239"/>
    </source>
</evidence>
<dbReference type="AlphaFoldDB" id="A0A1Y1ZBH7"/>
<proteinExistence type="inferred from homology"/>
<dbReference type="STRING" id="1231657.A0A1Y1ZBH7"/>
<keyword evidence="2" id="KW-0479">Metal-binding</keyword>
<dbReference type="Gene3D" id="3.90.1590.10">
    <property type="entry name" value="glutathione-dependent formaldehyde- activating enzyme (gfa)"/>
    <property type="match status" value="1"/>
</dbReference>
<evidence type="ECO:0000256" key="1">
    <source>
        <dbReference type="ARBA" id="ARBA00005495"/>
    </source>
</evidence>
<evidence type="ECO:0000259" key="5">
    <source>
        <dbReference type="PROSITE" id="PS51891"/>
    </source>
</evidence>
<feature type="domain" description="CENP-V/GFA" evidence="5">
    <location>
        <begin position="4"/>
        <end position="123"/>
    </location>
</feature>
<keyword evidence="7" id="KW-1185">Reference proteome</keyword>
<dbReference type="GO" id="GO:0046872">
    <property type="term" value="F:metal ion binding"/>
    <property type="evidence" value="ECO:0007669"/>
    <property type="project" value="UniProtKB-KW"/>
</dbReference>
<protein>
    <submittedName>
        <fullName evidence="6">Mss4-like protein</fullName>
    </submittedName>
</protein>
<evidence type="ECO:0000256" key="2">
    <source>
        <dbReference type="ARBA" id="ARBA00022723"/>
    </source>
</evidence>
<dbReference type="GO" id="GO:0016846">
    <property type="term" value="F:carbon-sulfur lyase activity"/>
    <property type="evidence" value="ECO:0007669"/>
    <property type="project" value="InterPro"/>
</dbReference>
<dbReference type="InterPro" id="IPR006913">
    <property type="entry name" value="CENP-V/GFA"/>
</dbReference>
<reference evidence="6 7" key="1">
    <citation type="submission" date="2016-07" db="EMBL/GenBank/DDBJ databases">
        <title>Pervasive Adenine N6-methylation of Active Genes in Fungi.</title>
        <authorList>
            <consortium name="DOE Joint Genome Institute"/>
            <person name="Mondo S.J."/>
            <person name="Dannebaum R.O."/>
            <person name="Kuo R.C."/>
            <person name="Labutti K."/>
            <person name="Haridas S."/>
            <person name="Kuo A."/>
            <person name="Salamov A."/>
            <person name="Ahrendt S.R."/>
            <person name="Lipzen A."/>
            <person name="Sullivan W."/>
            <person name="Andreopoulos W.B."/>
            <person name="Clum A."/>
            <person name="Lindquist E."/>
            <person name="Daum C."/>
            <person name="Ramamoorthy G.K."/>
            <person name="Gryganskyi A."/>
            <person name="Culley D."/>
            <person name="Magnuson J.K."/>
            <person name="James T.Y."/>
            <person name="O'Malley M.A."/>
            <person name="Stajich J.E."/>
            <person name="Spatafora J.W."/>
            <person name="Visel A."/>
            <person name="Grigoriev I.V."/>
        </authorList>
    </citation>
    <scope>NUCLEOTIDE SEQUENCE [LARGE SCALE GENOMIC DNA]</scope>
    <source>
        <strain evidence="6 7">CBS 115471</strain>
    </source>
</reference>
<evidence type="ECO:0000256" key="3">
    <source>
        <dbReference type="ARBA" id="ARBA00022833"/>
    </source>
</evidence>
<organism evidence="6 7">
    <name type="scientific">Clohesyomyces aquaticus</name>
    <dbReference type="NCBI Taxonomy" id="1231657"/>
    <lineage>
        <taxon>Eukaryota</taxon>
        <taxon>Fungi</taxon>
        <taxon>Dikarya</taxon>
        <taxon>Ascomycota</taxon>
        <taxon>Pezizomycotina</taxon>
        <taxon>Dothideomycetes</taxon>
        <taxon>Pleosporomycetidae</taxon>
        <taxon>Pleosporales</taxon>
        <taxon>Lindgomycetaceae</taxon>
        <taxon>Clohesyomyces</taxon>
    </lineage>
</organism>
<keyword evidence="3" id="KW-0862">Zinc</keyword>
<dbReference type="PANTHER" id="PTHR33337:SF30">
    <property type="entry name" value="DUF636 DOMAIN PROTEIN (AFU_ORTHOLOGUE AFUA_1G03180)"/>
    <property type="match status" value="1"/>
</dbReference>
<comment type="similarity">
    <text evidence="1">Belongs to the Gfa family.</text>
</comment>
<comment type="caution">
    <text evidence="6">The sequence shown here is derived from an EMBL/GenBank/DDBJ whole genome shotgun (WGS) entry which is preliminary data.</text>
</comment>
<dbReference type="PANTHER" id="PTHR33337">
    <property type="entry name" value="GFA DOMAIN-CONTAINING PROTEIN"/>
    <property type="match status" value="1"/>
</dbReference>
<dbReference type="EMBL" id="MCFA01000107">
    <property type="protein sequence ID" value="ORY07673.1"/>
    <property type="molecule type" value="Genomic_DNA"/>
</dbReference>
<keyword evidence="4" id="KW-0456">Lyase</keyword>
<name>A0A1Y1ZBH7_9PLEO</name>
<evidence type="ECO:0000313" key="6">
    <source>
        <dbReference type="EMBL" id="ORY07673.1"/>
    </source>
</evidence>
<dbReference type="PROSITE" id="PS51891">
    <property type="entry name" value="CENP_V_GFA"/>
    <property type="match status" value="1"/>
</dbReference>
<dbReference type="InterPro" id="IPR011057">
    <property type="entry name" value="Mss4-like_sf"/>
</dbReference>
<dbReference type="SUPFAM" id="SSF51316">
    <property type="entry name" value="Mss4-like"/>
    <property type="match status" value="1"/>
</dbReference>
<dbReference type="OrthoDB" id="406544at2759"/>
<accession>A0A1Y1ZBH7</accession>
<gene>
    <name evidence="6" type="ORF">BCR34DRAFT_631049</name>
</gene>